<comment type="catalytic activity">
    <reaction evidence="4">
        <text>a 1-O-alkyl-2-acetyl-sn-glycero-3-phosphocholine + H2O = a 1-O-alkyl-sn-glycero-3-phosphocholine + acetate + H(+)</text>
        <dbReference type="Rhea" id="RHEA:17777"/>
        <dbReference type="ChEBI" id="CHEBI:15377"/>
        <dbReference type="ChEBI" id="CHEBI:15378"/>
        <dbReference type="ChEBI" id="CHEBI:30089"/>
        <dbReference type="ChEBI" id="CHEBI:30909"/>
        <dbReference type="ChEBI" id="CHEBI:36707"/>
        <dbReference type="EC" id="3.1.1.47"/>
    </reaction>
    <physiologicalReaction direction="left-to-right" evidence="4">
        <dbReference type="Rhea" id="RHEA:17778"/>
    </physiologicalReaction>
</comment>
<name>A0ABM5GHL7_9SAUR</name>
<proteinExistence type="predicted"/>
<evidence type="ECO:0000313" key="7">
    <source>
        <dbReference type="Proteomes" id="UP001652642"/>
    </source>
</evidence>
<evidence type="ECO:0000256" key="3">
    <source>
        <dbReference type="ARBA" id="ARBA00035804"/>
    </source>
</evidence>
<dbReference type="Proteomes" id="UP001652642">
    <property type="component" value="Chromosome 5"/>
</dbReference>
<feature type="region of interest" description="Disordered" evidence="5">
    <location>
        <begin position="57"/>
        <end position="79"/>
    </location>
</feature>
<feature type="region of interest" description="Disordered" evidence="5">
    <location>
        <begin position="1"/>
        <end position="39"/>
    </location>
</feature>
<organism evidence="7 8">
    <name type="scientific">Pogona vitticeps</name>
    <name type="common">central bearded dragon</name>
    <dbReference type="NCBI Taxonomy" id="103695"/>
    <lineage>
        <taxon>Eukaryota</taxon>
        <taxon>Metazoa</taxon>
        <taxon>Chordata</taxon>
        <taxon>Craniata</taxon>
        <taxon>Vertebrata</taxon>
        <taxon>Euteleostomi</taxon>
        <taxon>Lepidosauria</taxon>
        <taxon>Squamata</taxon>
        <taxon>Bifurcata</taxon>
        <taxon>Unidentata</taxon>
        <taxon>Episquamata</taxon>
        <taxon>Toxicofera</taxon>
        <taxon>Iguania</taxon>
        <taxon>Acrodonta</taxon>
        <taxon>Agamidae</taxon>
        <taxon>Amphibolurinae</taxon>
        <taxon>Pogona</taxon>
    </lineage>
</organism>
<evidence type="ECO:0000259" key="6">
    <source>
        <dbReference type="Pfam" id="PF13472"/>
    </source>
</evidence>
<dbReference type="CDD" id="cd00229">
    <property type="entry name" value="SGNH_hydrolase"/>
    <property type="match status" value="1"/>
</dbReference>
<feature type="domain" description="SGNH hydrolase-type esterase" evidence="6">
    <location>
        <begin position="177"/>
        <end position="336"/>
    </location>
</feature>
<feature type="compositionally biased region" description="Basic residues" evidence="5">
    <location>
        <begin position="7"/>
        <end position="20"/>
    </location>
</feature>
<evidence type="ECO:0000256" key="5">
    <source>
        <dbReference type="SAM" id="MobiDB-lite"/>
    </source>
</evidence>
<protein>
    <recommendedName>
        <fullName evidence="1">1-alkyl-2-acetylglycerophosphocholine esterase</fullName>
        <ecNumber evidence="1">3.1.1.47</ecNumber>
    </recommendedName>
</protein>
<dbReference type="Gene3D" id="3.40.50.1110">
    <property type="entry name" value="SGNH hydrolase"/>
    <property type="match status" value="1"/>
</dbReference>
<dbReference type="SUPFAM" id="SSF52266">
    <property type="entry name" value="SGNH hydrolase"/>
    <property type="match status" value="1"/>
</dbReference>
<comment type="catalytic activity">
    <reaction evidence="3">
        <text>1-O-hexadecyl-2-acetyl-sn-glycero-3-phosphate + H2O = 1-O-hexadecyl-sn-glycero-3-phosphate + acetate + H(+)</text>
        <dbReference type="Rhea" id="RHEA:41704"/>
        <dbReference type="ChEBI" id="CHEBI:15377"/>
        <dbReference type="ChEBI" id="CHEBI:15378"/>
        <dbReference type="ChEBI" id="CHEBI:30089"/>
        <dbReference type="ChEBI" id="CHEBI:77580"/>
        <dbReference type="ChEBI" id="CHEBI:78385"/>
    </reaction>
    <physiologicalReaction direction="left-to-right" evidence="3">
        <dbReference type="Rhea" id="RHEA:41705"/>
    </physiologicalReaction>
</comment>
<evidence type="ECO:0000256" key="2">
    <source>
        <dbReference type="ARBA" id="ARBA00023721"/>
    </source>
</evidence>
<keyword evidence="7" id="KW-1185">Reference proteome</keyword>
<comment type="catalytic activity">
    <reaction evidence="2">
        <text>1-O-hexadecyl-2-acetyl-sn-glycero-3-phosphocholine + H2O = 1-O-hexadecyl-sn-glycero-3-phosphocholine + acetate + H(+)</text>
        <dbReference type="Rhea" id="RHEA:40479"/>
        <dbReference type="ChEBI" id="CHEBI:15377"/>
        <dbReference type="ChEBI" id="CHEBI:15378"/>
        <dbReference type="ChEBI" id="CHEBI:30089"/>
        <dbReference type="ChEBI" id="CHEBI:44811"/>
        <dbReference type="ChEBI" id="CHEBI:64496"/>
    </reaction>
    <physiologicalReaction direction="left-to-right" evidence="2">
        <dbReference type="Rhea" id="RHEA:40480"/>
    </physiologicalReaction>
</comment>
<reference evidence="8" key="1">
    <citation type="submission" date="2025-08" db="UniProtKB">
        <authorList>
            <consortium name="RefSeq"/>
        </authorList>
    </citation>
    <scope>IDENTIFICATION</scope>
</reference>
<dbReference type="InterPro" id="IPR036514">
    <property type="entry name" value="SGNH_hydro_sf"/>
</dbReference>
<dbReference type="RefSeq" id="XP_072857148.1">
    <property type="nucleotide sequence ID" value="XM_073001047.1"/>
</dbReference>
<dbReference type="EC" id="3.1.1.47" evidence="1"/>
<evidence type="ECO:0000256" key="4">
    <source>
        <dbReference type="ARBA" id="ARBA00048078"/>
    </source>
</evidence>
<dbReference type="InterPro" id="IPR013830">
    <property type="entry name" value="SGNH_hydro"/>
</dbReference>
<dbReference type="GeneID" id="140707477"/>
<dbReference type="Pfam" id="PF13472">
    <property type="entry name" value="Lipase_GDSL_2"/>
    <property type="match status" value="1"/>
</dbReference>
<sequence>MAPKKGGANKKGKQPAKRKATPQVSPPQSSSDEESWPIWKQLQEKISALEAEKMATQLRQDGEYQPCRSTRDSSGHRRAKLKALASDLMEHFNVLEADRGTRRNEMTESAGESSVFKSRHLERISDVSLPATPANPEIPDGSEDIVGIPQDTEADSSPSTSMGLIEMPRRRLIMIMGHSYVHWAGRYAAESHWGSDLGLGTKAQLTWKGLRGMRWIQLCRLAGFGQAPPDILVIHLGGNDLAQHPGKALVLDILRDLRWLQSRYPVMRIVWSTIVPRLVWKDARVALEVNMARRNVNREVCRALCKGLGSVIGHHRIRFDRPELFRRDGIHLSELGLDVFLEDIKGGLRAELERLIGRHGT</sequence>
<accession>A0ABM5GHL7</accession>
<evidence type="ECO:0000313" key="8">
    <source>
        <dbReference type="RefSeq" id="XP_072857148.1"/>
    </source>
</evidence>
<gene>
    <name evidence="8" type="primary">LOC140707477</name>
</gene>
<evidence type="ECO:0000256" key="1">
    <source>
        <dbReference type="ARBA" id="ARBA00013201"/>
    </source>
</evidence>